<protein>
    <recommendedName>
        <fullName evidence="3">Trichothecene 3-O-acetyltransferase-like N-terminal domain-containing protein</fullName>
    </recommendedName>
</protein>
<dbReference type="InterPro" id="IPR023213">
    <property type="entry name" value="CAT-like_dom_sf"/>
</dbReference>
<dbReference type="Gene3D" id="3.30.559.10">
    <property type="entry name" value="Chloramphenicol acetyltransferase-like domain"/>
    <property type="match status" value="2"/>
</dbReference>
<dbReference type="PANTHER" id="PTHR31642">
    <property type="entry name" value="TRICHOTHECENE 3-O-ACETYLTRANSFERASE"/>
    <property type="match status" value="1"/>
</dbReference>
<evidence type="ECO:0000256" key="1">
    <source>
        <dbReference type="ARBA" id="ARBA00022679"/>
    </source>
</evidence>
<gene>
    <name evidence="4" type="ORF">BJX63DRAFT_61493</name>
</gene>
<evidence type="ECO:0000256" key="2">
    <source>
        <dbReference type="ARBA" id="ARBA00023315"/>
    </source>
</evidence>
<dbReference type="PANTHER" id="PTHR31642:SF310">
    <property type="entry name" value="FATTY ALCOHOL:CAFFEOYL-COA ACYLTRANSFERASE"/>
    <property type="match status" value="1"/>
</dbReference>
<dbReference type="Proteomes" id="UP001610334">
    <property type="component" value="Unassembled WGS sequence"/>
</dbReference>
<reference evidence="4 5" key="1">
    <citation type="submission" date="2024-07" db="EMBL/GenBank/DDBJ databases">
        <title>Section-level genome sequencing and comparative genomics of Aspergillus sections Usti and Cavernicolus.</title>
        <authorList>
            <consortium name="Lawrence Berkeley National Laboratory"/>
            <person name="Nybo J.L."/>
            <person name="Vesth T.C."/>
            <person name="Theobald S."/>
            <person name="Frisvad J.C."/>
            <person name="Larsen T.O."/>
            <person name="Kjaerboelling I."/>
            <person name="Rothschild-Mancinelli K."/>
            <person name="Lyhne E.K."/>
            <person name="Kogle M.E."/>
            <person name="Barry K."/>
            <person name="Clum A."/>
            <person name="Na H."/>
            <person name="Ledsgaard L."/>
            <person name="Lin J."/>
            <person name="Lipzen A."/>
            <person name="Kuo A."/>
            <person name="Riley R."/>
            <person name="Mondo S."/>
            <person name="Labutti K."/>
            <person name="Haridas S."/>
            <person name="Pangalinan J."/>
            <person name="Salamov A.A."/>
            <person name="Simmons B.A."/>
            <person name="Magnuson J.K."/>
            <person name="Chen J."/>
            <person name="Drula E."/>
            <person name="Henrissat B."/>
            <person name="Wiebenga A."/>
            <person name="Lubbers R.J."/>
            <person name="Gomes A.C."/>
            <person name="Makela M.R."/>
            <person name="Stajich J."/>
            <person name="Grigoriev I.V."/>
            <person name="Mortensen U.H."/>
            <person name="De Vries R.P."/>
            <person name="Baker S.E."/>
            <person name="Andersen M.R."/>
        </authorList>
    </citation>
    <scope>NUCLEOTIDE SEQUENCE [LARGE SCALE GENOMIC DNA]</scope>
    <source>
        <strain evidence="4 5">CBS 588.65</strain>
    </source>
</reference>
<feature type="domain" description="Trichothecene 3-O-acetyltransferase-like N-terminal" evidence="3">
    <location>
        <begin position="38"/>
        <end position="177"/>
    </location>
</feature>
<accession>A0ABR4GX00</accession>
<evidence type="ECO:0000259" key="3">
    <source>
        <dbReference type="Pfam" id="PF22664"/>
    </source>
</evidence>
<proteinExistence type="predicted"/>
<dbReference type="EMBL" id="JBFXLT010000132">
    <property type="protein sequence ID" value="KAL2807726.1"/>
    <property type="molecule type" value="Genomic_DNA"/>
</dbReference>
<dbReference type="InterPro" id="IPR054710">
    <property type="entry name" value="Tri101-like_N"/>
</dbReference>
<evidence type="ECO:0000313" key="5">
    <source>
        <dbReference type="Proteomes" id="UP001610334"/>
    </source>
</evidence>
<name>A0ABR4GX00_9EURO</name>
<organism evidence="4 5">
    <name type="scientific">Aspergillus granulosus</name>
    <dbReference type="NCBI Taxonomy" id="176169"/>
    <lineage>
        <taxon>Eukaryota</taxon>
        <taxon>Fungi</taxon>
        <taxon>Dikarya</taxon>
        <taxon>Ascomycota</taxon>
        <taxon>Pezizomycotina</taxon>
        <taxon>Eurotiomycetes</taxon>
        <taxon>Eurotiomycetidae</taxon>
        <taxon>Eurotiales</taxon>
        <taxon>Aspergillaceae</taxon>
        <taxon>Aspergillus</taxon>
        <taxon>Aspergillus subgen. Nidulantes</taxon>
    </lineage>
</organism>
<keyword evidence="5" id="KW-1185">Reference proteome</keyword>
<dbReference type="InterPro" id="IPR050317">
    <property type="entry name" value="Plant_Fungal_Acyltransferase"/>
</dbReference>
<dbReference type="Pfam" id="PF22664">
    <property type="entry name" value="TRI-like_N"/>
    <property type="match status" value="1"/>
</dbReference>
<keyword evidence="1" id="KW-0808">Transferase</keyword>
<comment type="caution">
    <text evidence="4">The sequence shown here is derived from an EMBL/GenBank/DDBJ whole genome shotgun (WGS) entry which is preliminary data.</text>
</comment>
<keyword evidence="2" id="KW-0012">Acyltransferase</keyword>
<sequence length="497" mass="54231">MGSTGTVHIPLSPLDHAPPGNYSCSLNYIPLKPGVTPKQAFDVLHEGLHRTFVQIPWLSGRVWPQAPGTPGYRPGQREIRYEPVDISGPRPYQLKFNVLADAPSYEDLKEAAFPTDSFQDESVVWATFMPDVNDGPEVLVAQANFIPGACVLSAGMYHSAADGVGGVVIFKLWADNCRALQAGLPPPIAPGPESSNRALLEEIWAREREHKPLDQIDPMNWTLLGLAPPSTKPAPEEAVEPQAVQVPEIQGPCEPRSLKSAIFYVPPAKFNKLQRECAEAGEGISGTDAICALIWQCALRARFTAAQKTGKYIGEISNPDALAFLAMTADGRPHFSSNLPNDYMGNLTCINLPALPLRMLVAPETSLATVAQTIRNGANSITTENLLDAYALARSVPDYGHLSLQNPPLDSATMLVSPLLTYPTNSVSFGDIIFENGGTLEALRMPMYSFNRMTRLSLVLPRLASGGVEFLLNLFEEEMEILLKDESFRKYAMFLTN</sequence>
<evidence type="ECO:0000313" key="4">
    <source>
        <dbReference type="EMBL" id="KAL2807726.1"/>
    </source>
</evidence>